<dbReference type="AlphaFoldDB" id="A0A919BTV8"/>
<comment type="caution">
    <text evidence="2">The sequence shown here is derived from an EMBL/GenBank/DDBJ whole genome shotgun (WGS) entry which is preliminary data.</text>
</comment>
<evidence type="ECO:0000313" key="3">
    <source>
        <dbReference type="Proteomes" id="UP000632849"/>
    </source>
</evidence>
<dbReference type="EMBL" id="BNBE01000002">
    <property type="protein sequence ID" value="GHG13628.1"/>
    <property type="molecule type" value="Genomic_DNA"/>
</dbReference>
<reference evidence="2" key="2">
    <citation type="submission" date="2020-09" db="EMBL/GenBank/DDBJ databases">
        <authorList>
            <person name="Sun Q."/>
            <person name="Ohkuma M."/>
        </authorList>
    </citation>
    <scope>NUCLEOTIDE SEQUENCE</scope>
    <source>
        <strain evidence="2">JCM 4122</strain>
    </source>
</reference>
<keyword evidence="3" id="KW-1185">Reference proteome</keyword>
<dbReference type="Proteomes" id="UP000632849">
    <property type="component" value="Unassembled WGS sequence"/>
</dbReference>
<dbReference type="RefSeq" id="WP_190043327.1">
    <property type="nucleotide sequence ID" value="NZ_BNBE01000002.1"/>
</dbReference>
<evidence type="ECO:0000256" key="1">
    <source>
        <dbReference type="SAM" id="SignalP"/>
    </source>
</evidence>
<feature type="signal peptide" evidence="1">
    <location>
        <begin position="1"/>
        <end position="27"/>
    </location>
</feature>
<organism evidence="2 3">
    <name type="scientific">Streptomyces filamentosus</name>
    <name type="common">Streptomyces roseosporus</name>
    <dbReference type="NCBI Taxonomy" id="67294"/>
    <lineage>
        <taxon>Bacteria</taxon>
        <taxon>Bacillati</taxon>
        <taxon>Actinomycetota</taxon>
        <taxon>Actinomycetes</taxon>
        <taxon>Kitasatosporales</taxon>
        <taxon>Streptomycetaceae</taxon>
        <taxon>Streptomyces</taxon>
    </lineage>
</organism>
<reference evidence="2" key="1">
    <citation type="journal article" date="2014" name="Int. J. Syst. Evol. Microbiol.">
        <title>Complete genome sequence of Corynebacterium casei LMG S-19264T (=DSM 44701T), isolated from a smear-ripened cheese.</title>
        <authorList>
            <consortium name="US DOE Joint Genome Institute (JGI-PGF)"/>
            <person name="Walter F."/>
            <person name="Albersmeier A."/>
            <person name="Kalinowski J."/>
            <person name="Ruckert C."/>
        </authorList>
    </citation>
    <scope>NUCLEOTIDE SEQUENCE</scope>
    <source>
        <strain evidence="2">JCM 4122</strain>
    </source>
</reference>
<gene>
    <name evidence="2" type="ORF">GCM10017667_54490</name>
</gene>
<name>A0A919BTV8_STRFL</name>
<keyword evidence="1" id="KW-0732">Signal</keyword>
<evidence type="ECO:0008006" key="4">
    <source>
        <dbReference type="Google" id="ProtNLM"/>
    </source>
</evidence>
<proteinExistence type="predicted"/>
<protein>
    <recommendedName>
        <fullName evidence="4">Secreted protein</fullName>
    </recommendedName>
</protein>
<sequence>MTMNKLTLGAAGLAVAAALGAGGYAWMQQDDPVHLEALCTPTQTDAAEAARAQNLALVDVVSKGRYITKGDDGVQTFQVRTLAVYKGTLPAEAEIGLPKASAAKLQPGSRYEVSVLGPEAGTWIARFTRPVPSGKTVDALATHWKAELAKKFVEPSCSDTTTAP</sequence>
<feature type="chain" id="PRO_5039545065" description="Secreted protein" evidence="1">
    <location>
        <begin position="28"/>
        <end position="164"/>
    </location>
</feature>
<accession>A0A919BTV8</accession>
<evidence type="ECO:0000313" key="2">
    <source>
        <dbReference type="EMBL" id="GHG13628.1"/>
    </source>
</evidence>